<name>A0ABP0M5C9_9DINO</name>
<proteinExistence type="predicted"/>
<evidence type="ECO:0000313" key="1">
    <source>
        <dbReference type="EMBL" id="CAK9046690.1"/>
    </source>
</evidence>
<comment type="caution">
    <text evidence="1">The sequence shown here is derived from an EMBL/GenBank/DDBJ whole genome shotgun (WGS) entry which is preliminary data.</text>
</comment>
<protein>
    <recommendedName>
        <fullName evidence="3">OTU domain-containing protein</fullName>
    </recommendedName>
</protein>
<gene>
    <name evidence="1" type="ORF">CCMP2556_LOCUS24242</name>
</gene>
<keyword evidence="2" id="KW-1185">Reference proteome</keyword>
<evidence type="ECO:0008006" key="3">
    <source>
        <dbReference type="Google" id="ProtNLM"/>
    </source>
</evidence>
<dbReference type="Proteomes" id="UP001642484">
    <property type="component" value="Unassembled WGS sequence"/>
</dbReference>
<organism evidence="1 2">
    <name type="scientific">Durusdinium trenchii</name>
    <dbReference type="NCBI Taxonomy" id="1381693"/>
    <lineage>
        <taxon>Eukaryota</taxon>
        <taxon>Sar</taxon>
        <taxon>Alveolata</taxon>
        <taxon>Dinophyceae</taxon>
        <taxon>Suessiales</taxon>
        <taxon>Symbiodiniaceae</taxon>
        <taxon>Durusdinium</taxon>
    </lineage>
</organism>
<sequence>MATFLASIAQHHHNHAEQQMLFQGAHKLHGPPALYWGGGRDILTYSIMRNRRVLVHCKQWDGACALQDTTHYQVPADAPVTHLLYHGGGHYEALVEVEACHDLTRLTPAWDQPLYFRQRGALRYQFLYALDWTSWQEWASQPERTSDIPFYAMYALRLYVSLIMSGECPTSFLSQLQDLLQEALPTDPGLPEWVMHMVYVHEHA</sequence>
<evidence type="ECO:0000313" key="2">
    <source>
        <dbReference type="Proteomes" id="UP001642484"/>
    </source>
</evidence>
<accession>A0ABP0M5C9</accession>
<reference evidence="1 2" key="1">
    <citation type="submission" date="2024-02" db="EMBL/GenBank/DDBJ databases">
        <authorList>
            <person name="Chen Y."/>
            <person name="Shah S."/>
            <person name="Dougan E. K."/>
            <person name="Thang M."/>
            <person name="Chan C."/>
        </authorList>
    </citation>
    <scope>NUCLEOTIDE SEQUENCE [LARGE SCALE GENOMIC DNA]</scope>
</reference>
<dbReference type="EMBL" id="CAXAMN010015805">
    <property type="protein sequence ID" value="CAK9046690.1"/>
    <property type="molecule type" value="Genomic_DNA"/>
</dbReference>